<feature type="region of interest" description="Disordered" evidence="3">
    <location>
        <begin position="149"/>
        <end position="174"/>
    </location>
</feature>
<feature type="active site" description="Nucleophile" evidence="1">
    <location>
        <position position="244"/>
    </location>
</feature>
<evidence type="ECO:0000313" key="5">
    <source>
        <dbReference type="Proteomes" id="UP000293360"/>
    </source>
</evidence>
<dbReference type="CDD" id="cd04701">
    <property type="entry name" value="Asparaginase_2"/>
    <property type="match status" value="1"/>
</dbReference>
<feature type="site" description="Cleavage; by autolysis" evidence="2">
    <location>
        <begin position="243"/>
        <end position="244"/>
    </location>
</feature>
<dbReference type="PANTHER" id="PTHR10188:SF43">
    <property type="entry name" value="ASPARAGINASE (EUROFUNG)"/>
    <property type="match status" value="1"/>
</dbReference>
<comment type="caution">
    <text evidence="4">The sequence shown here is derived from an EMBL/GenBank/DDBJ whole genome shotgun (WGS) entry which is preliminary data.</text>
</comment>
<evidence type="ECO:0000256" key="2">
    <source>
        <dbReference type="PIRSR" id="PIRSR600246-3"/>
    </source>
</evidence>
<organism evidence="4 5">
    <name type="scientific">Monosporascus ibericus</name>
    <dbReference type="NCBI Taxonomy" id="155417"/>
    <lineage>
        <taxon>Eukaryota</taxon>
        <taxon>Fungi</taxon>
        <taxon>Dikarya</taxon>
        <taxon>Ascomycota</taxon>
        <taxon>Pezizomycotina</taxon>
        <taxon>Sordariomycetes</taxon>
        <taxon>Xylariomycetidae</taxon>
        <taxon>Xylariales</taxon>
        <taxon>Xylariales incertae sedis</taxon>
        <taxon>Monosporascus</taxon>
    </lineage>
</organism>
<reference evidence="4 5" key="1">
    <citation type="submission" date="2018-06" db="EMBL/GenBank/DDBJ databases">
        <title>Complete Genomes of Monosporascus.</title>
        <authorList>
            <person name="Robinson A.J."/>
            <person name="Natvig D.O."/>
        </authorList>
    </citation>
    <scope>NUCLEOTIDE SEQUENCE [LARGE SCALE GENOMIC DNA]</scope>
    <source>
        <strain evidence="4 5">CBS 110550</strain>
    </source>
</reference>
<dbReference type="OrthoDB" id="2262349at2759"/>
<dbReference type="Gene3D" id="3.60.20.30">
    <property type="entry name" value="(Glycosyl)asparaginase"/>
    <property type="match status" value="1"/>
</dbReference>
<dbReference type="InterPro" id="IPR000246">
    <property type="entry name" value="Peptidase_T2"/>
</dbReference>
<protein>
    <submittedName>
        <fullName evidence="4">Uncharacterized protein</fullName>
    </submittedName>
</protein>
<gene>
    <name evidence="4" type="ORF">DL764_002027</name>
</gene>
<sequence length="484" mass="51335">MEYKIPVPSAPKFKPRLIIHGGAGNIPPRDEMPAETYAAYREALLTIISKTDTYMRTPLPSKLRYAPTGRRSPAALDIATYAVTLLENDPLFNAGRGAVFTRDGINELEASVMVSRPSSHAKRGVGVTGLRHVKHPIQLARAVLEHGDADLGGGSNATTAREAAGEGQEGEEPGLDVPSAQGHTLIHGPTAEALARRYGLELVDPTYFFTQKRWDEHVRALERERSGDAATASWSAAEYLPQGTVGAVALDEDGVLCVATSTGGMTNKLTGRIGDTPVVGAGFWAEEWVDHDGAPPPPSPRQRQQWPSGGWQGVRDYLGNNTSGPTIELCSGLRSFLADCLPTPFLYAPVAQQQHSDRRPPLTTTTRAAAVSGTGNGDSFLRLAAARTGAAMARWSPGLSAAQALSRVAGPGGELQRSAGARWGRTGEGEGGMIGIEAVVERDAADGGVVGARAAVLHDHNSSGMFRAWIDDGGAARFKIWRDE</sequence>
<dbReference type="STRING" id="155417.A0A4Q4TNT3"/>
<dbReference type="PANTHER" id="PTHR10188">
    <property type="entry name" value="L-ASPARAGINASE"/>
    <property type="match status" value="1"/>
</dbReference>
<evidence type="ECO:0000313" key="4">
    <source>
        <dbReference type="EMBL" id="RYP08212.1"/>
    </source>
</evidence>
<dbReference type="Proteomes" id="UP000293360">
    <property type="component" value="Unassembled WGS sequence"/>
</dbReference>
<evidence type="ECO:0000256" key="1">
    <source>
        <dbReference type="PIRSR" id="PIRSR600246-1"/>
    </source>
</evidence>
<dbReference type="Pfam" id="PF01112">
    <property type="entry name" value="Asparaginase_2"/>
    <property type="match status" value="2"/>
</dbReference>
<accession>A0A4Q4TNT3</accession>
<keyword evidence="5" id="KW-1185">Reference proteome</keyword>
<dbReference type="GO" id="GO:0005737">
    <property type="term" value="C:cytoplasm"/>
    <property type="evidence" value="ECO:0007669"/>
    <property type="project" value="TreeGrafter"/>
</dbReference>
<feature type="region of interest" description="Disordered" evidence="3">
    <location>
        <begin position="288"/>
        <end position="317"/>
    </location>
</feature>
<evidence type="ECO:0000256" key="3">
    <source>
        <dbReference type="SAM" id="MobiDB-lite"/>
    </source>
</evidence>
<feature type="compositionally biased region" description="Low complexity" evidence="3">
    <location>
        <begin position="157"/>
        <end position="166"/>
    </location>
</feature>
<dbReference type="SUPFAM" id="SSF56235">
    <property type="entry name" value="N-terminal nucleophile aminohydrolases (Ntn hydrolases)"/>
    <property type="match status" value="1"/>
</dbReference>
<dbReference type="GO" id="GO:0016787">
    <property type="term" value="F:hydrolase activity"/>
    <property type="evidence" value="ECO:0007669"/>
    <property type="project" value="InterPro"/>
</dbReference>
<proteinExistence type="predicted"/>
<dbReference type="EMBL" id="QJNU01000069">
    <property type="protein sequence ID" value="RYP08212.1"/>
    <property type="molecule type" value="Genomic_DNA"/>
</dbReference>
<dbReference type="AlphaFoldDB" id="A0A4Q4TNT3"/>
<dbReference type="InterPro" id="IPR029055">
    <property type="entry name" value="Ntn_hydrolases_N"/>
</dbReference>
<name>A0A4Q4TNT3_9PEZI</name>